<organism evidence="1 2">
    <name type="scientific">Drosophila busckii</name>
    <name type="common">Fruit fly</name>
    <dbReference type="NCBI Taxonomy" id="30019"/>
    <lineage>
        <taxon>Eukaryota</taxon>
        <taxon>Metazoa</taxon>
        <taxon>Ecdysozoa</taxon>
        <taxon>Arthropoda</taxon>
        <taxon>Hexapoda</taxon>
        <taxon>Insecta</taxon>
        <taxon>Pterygota</taxon>
        <taxon>Neoptera</taxon>
        <taxon>Endopterygota</taxon>
        <taxon>Diptera</taxon>
        <taxon>Brachycera</taxon>
        <taxon>Muscomorpha</taxon>
        <taxon>Ephydroidea</taxon>
        <taxon>Drosophilidae</taxon>
        <taxon>Drosophila</taxon>
    </lineage>
</organism>
<gene>
    <name evidence="1" type="ORF">Dbus_chrXg454</name>
</gene>
<dbReference type="EMBL" id="CP012528">
    <property type="protein sequence ID" value="ALC48598.1"/>
    <property type="molecule type" value="Genomic_DNA"/>
</dbReference>
<protein>
    <submittedName>
        <fullName evidence="1">Maker284</fullName>
    </submittedName>
</protein>
<reference evidence="1 2" key="1">
    <citation type="submission" date="2015-08" db="EMBL/GenBank/DDBJ databases">
        <title>Ancestral chromatin configuration constrains chromatin evolution on differentiating sex chromosomes in Drosophila.</title>
        <authorList>
            <person name="Zhou Q."/>
            <person name="Bachtrog D."/>
        </authorList>
    </citation>
    <scope>NUCLEOTIDE SEQUENCE [LARGE SCALE GENOMIC DNA]</scope>
    <source>
        <tissue evidence="1">Whole larvae</tissue>
    </source>
</reference>
<keyword evidence="2" id="KW-1185">Reference proteome</keyword>
<proteinExistence type="predicted"/>
<evidence type="ECO:0000313" key="2">
    <source>
        <dbReference type="Proteomes" id="UP000494163"/>
    </source>
</evidence>
<accession>A0A0M5JAF0</accession>
<name>A0A0M5JAF0_DROBS</name>
<dbReference type="AlphaFoldDB" id="A0A0M5JAF0"/>
<dbReference type="Proteomes" id="UP000494163">
    <property type="component" value="Chromosome X"/>
</dbReference>
<evidence type="ECO:0000313" key="1">
    <source>
        <dbReference type="EMBL" id="ALC48598.1"/>
    </source>
</evidence>
<sequence length="65" mass="7610">MLAMCLPSHRDRPAQVGVLVDRHQVDRRHRVHHQCRHNRRLLQLAAKASIPSCNFFFCYSNLSKS</sequence>